<comment type="caution">
    <text evidence="2">The sequence shown here is derived from an EMBL/GenBank/DDBJ whole genome shotgun (WGS) entry which is preliminary data.</text>
</comment>
<sequence length="206" mass="23882">MMEQLKNIDTAFKHIRLFSAVVIVACCVTCIYSIYTCLEVVNKTQQKIYLITNGKAIEAFAANRKDNIQVEARDHVKVFHERFFTLSPDEKTIESNMLQALYLADASAKTQYNDLKEKGYYRSVISGNVSQQVHCDSIVLDVEKQPIYFRYYGKQQIIRPTAILVRNLVTEGFLRDLKERSDNNPHGFLIERWATLSNYDLETIKR</sequence>
<protein>
    <submittedName>
        <fullName evidence="2">Conjugative transposon protein TraK</fullName>
    </submittedName>
</protein>
<dbReference type="NCBIfam" id="TIGR03781">
    <property type="entry name" value="Bac_Flav_CT_K"/>
    <property type="match status" value="1"/>
</dbReference>
<evidence type="ECO:0000313" key="2">
    <source>
        <dbReference type="EMBL" id="MET6999426.1"/>
    </source>
</evidence>
<keyword evidence="1" id="KW-1133">Transmembrane helix</keyword>
<evidence type="ECO:0000256" key="1">
    <source>
        <dbReference type="SAM" id="Phobius"/>
    </source>
</evidence>
<dbReference type="InterPro" id="IPR022276">
    <property type="entry name" value="Conjug_transposon_TraK"/>
</dbReference>
<keyword evidence="3" id="KW-1185">Reference proteome</keyword>
<gene>
    <name evidence="2" type="primary">traK</name>
    <name evidence="2" type="ORF">ABR189_18705</name>
</gene>
<accession>A0ABV2T8V1</accession>
<dbReference type="EMBL" id="JBEXAC010000002">
    <property type="protein sequence ID" value="MET6999426.1"/>
    <property type="molecule type" value="Genomic_DNA"/>
</dbReference>
<organism evidence="2 3">
    <name type="scientific">Chitinophaga defluvii</name>
    <dbReference type="NCBI Taxonomy" id="3163343"/>
    <lineage>
        <taxon>Bacteria</taxon>
        <taxon>Pseudomonadati</taxon>
        <taxon>Bacteroidota</taxon>
        <taxon>Chitinophagia</taxon>
        <taxon>Chitinophagales</taxon>
        <taxon>Chitinophagaceae</taxon>
        <taxon>Chitinophaga</taxon>
    </lineage>
</organism>
<evidence type="ECO:0000313" key="3">
    <source>
        <dbReference type="Proteomes" id="UP001549749"/>
    </source>
</evidence>
<keyword evidence="1" id="KW-0472">Membrane</keyword>
<proteinExistence type="predicted"/>
<feature type="transmembrane region" description="Helical" evidence="1">
    <location>
        <begin position="15"/>
        <end position="35"/>
    </location>
</feature>
<dbReference type="RefSeq" id="WP_354661990.1">
    <property type="nucleotide sequence ID" value="NZ_JBEXAC010000002.1"/>
</dbReference>
<dbReference type="Proteomes" id="UP001549749">
    <property type="component" value="Unassembled WGS sequence"/>
</dbReference>
<keyword evidence="1" id="KW-0812">Transmembrane</keyword>
<reference evidence="2 3" key="1">
    <citation type="submission" date="2024-06" db="EMBL/GenBank/DDBJ databases">
        <title>Chitinophaga defluvii sp. nov., isolated from municipal sewage.</title>
        <authorList>
            <person name="Zhang L."/>
        </authorList>
    </citation>
    <scope>NUCLEOTIDE SEQUENCE [LARGE SCALE GENOMIC DNA]</scope>
    <source>
        <strain evidence="2 3">H8</strain>
    </source>
</reference>
<name>A0ABV2T8V1_9BACT</name>